<organism evidence="6">
    <name type="scientific">marine metagenome</name>
    <dbReference type="NCBI Taxonomy" id="408172"/>
    <lineage>
        <taxon>unclassified sequences</taxon>
        <taxon>metagenomes</taxon>
        <taxon>ecological metagenomes</taxon>
    </lineage>
</organism>
<comment type="similarity">
    <text evidence="1">Belongs to the low molecular weight phosphotyrosine protein phosphatase family.</text>
</comment>
<proteinExistence type="inferred from homology"/>
<dbReference type="AlphaFoldDB" id="A0A381VBZ9"/>
<evidence type="ECO:0000259" key="5">
    <source>
        <dbReference type="SMART" id="SM00226"/>
    </source>
</evidence>
<dbReference type="InterPro" id="IPR023485">
    <property type="entry name" value="Ptyr_pPase"/>
</dbReference>
<evidence type="ECO:0000313" key="6">
    <source>
        <dbReference type="EMBL" id="SVA37892.1"/>
    </source>
</evidence>
<accession>A0A381VBZ9</accession>
<keyword evidence="4" id="KW-0904">Protein phosphatase</keyword>
<dbReference type="InterPro" id="IPR050438">
    <property type="entry name" value="LMW_PTPase"/>
</dbReference>
<name>A0A381VBZ9_9ZZZZ</name>
<dbReference type="EC" id="3.1.3.48" evidence="2"/>
<evidence type="ECO:0000256" key="3">
    <source>
        <dbReference type="ARBA" id="ARBA00022801"/>
    </source>
</evidence>
<dbReference type="GO" id="GO:0004725">
    <property type="term" value="F:protein tyrosine phosphatase activity"/>
    <property type="evidence" value="ECO:0007669"/>
    <property type="project" value="UniProtKB-EC"/>
</dbReference>
<dbReference type="SMART" id="SM00226">
    <property type="entry name" value="LMWPc"/>
    <property type="match status" value="1"/>
</dbReference>
<dbReference type="InterPro" id="IPR017867">
    <property type="entry name" value="Tyr_phospatase_low_mol_wt"/>
</dbReference>
<gene>
    <name evidence="6" type="ORF">METZ01_LOCUS90746</name>
</gene>
<dbReference type="InterPro" id="IPR036196">
    <property type="entry name" value="Ptyr_pPase_sf"/>
</dbReference>
<evidence type="ECO:0000256" key="4">
    <source>
        <dbReference type="ARBA" id="ARBA00022912"/>
    </source>
</evidence>
<dbReference type="EMBL" id="UINC01008417">
    <property type="protein sequence ID" value="SVA37892.1"/>
    <property type="molecule type" value="Genomic_DNA"/>
</dbReference>
<feature type="domain" description="Phosphotyrosine protein phosphatase I" evidence="5">
    <location>
        <begin position="2"/>
        <end position="151"/>
    </location>
</feature>
<dbReference type="CDD" id="cd16343">
    <property type="entry name" value="LMWPTP"/>
    <property type="match status" value="1"/>
</dbReference>
<dbReference type="Pfam" id="PF01451">
    <property type="entry name" value="LMWPc"/>
    <property type="match status" value="1"/>
</dbReference>
<evidence type="ECO:0000256" key="1">
    <source>
        <dbReference type="ARBA" id="ARBA00011063"/>
    </source>
</evidence>
<dbReference type="PANTHER" id="PTHR11717:SF7">
    <property type="entry name" value="LOW MOLECULAR WEIGHT PHOSPHOTYROSINE PROTEIN PHOSPHATASE"/>
    <property type="match status" value="1"/>
</dbReference>
<evidence type="ECO:0000256" key="2">
    <source>
        <dbReference type="ARBA" id="ARBA00013064"/>
    </source>
</evidence>
<dbReference type="PRINTS" id="PR00719">
    <property type="entry name" value="LMWPTPASE"/>
</dbReference>
<reference evidence="6" key="1">
    <citation type="submission" date="2018-05" db="EMBL/GenBank/DDBJ databases">
        <authorList>
            <person name="Lanie J.A."/>
            <person name="Ng W.-L."/>
            <person name="Kazmierczak K.M."/>
            <person name="Andrzejewski T.M."/>
            <person name="Davidsen T.M."/>
            <person name="Wayne K.J."/>
            <person name="Tettelin H."/>
            <person name="Glass J.I."/>
            <person name="Rusch D."/>
            <person name="Podicherti R."/>
            <person name="Tsui H.-C.T."/>
            <person name="Winkler M.E."/>
        </authorList>
    </citation>
    <scope>NUCLEOTIDE SEQUENCE</scope>
</reference>
<keyword evidence="3" id="KW-0378">Hydrolase</keyword>
<protein>
    <recommendedName>
        <fullName evidence="2">protein-tyrosine-phosphatase</fullName>
        <ecNumber evidence="2">3.1.3.48</ecNumber>
    </recommendedName>
</protein>
<sequence>VIRVLFVCMGNICRSPTAEGVFRQLVRDAELEKWVDIDSAGTHAYHLGDSPDPRAISIASGQGIDLTGLVARHVVESDFVRFDHILAMDRNNLLELQQIRPVESTTEARLLLDCAPEMTEFEVPDPYFGTLGDYRLAMDLIYAGARGLLQEIVNIEEGGLGGRMP</sequence>
<dbReference type="SUPFAM" id="SSF52788">
    <property type="entry name" value="Phosphotyrosine protein phosphatases I"/>
    <property type="match status" value="1"/>
</dbReference>
<dbReference type="PANTHER" id="PTHR11717">
    <property type="entry name" value="LOW MOLECULAR WEIGHT PROTEIN TYROSINE PHOSPHATASE"/>
    <property type="match status" value="1"/>
</dbReference>
<feature type="non-terminal residue" evidence="6">
    <location>
        <position position="1"/>
    </location>
</feature>
<dbReference type="Gene3D" id="3.40.50.2300">
    <property type="match status" value="1"/>
</dbReference>